<feature type="transmembrane region" description="Helical" evidence="8">
    <location>
        <begin position="252"/>
        <end position="272"/>
    </location>
</feature>
<accession>A0A3E2BMT5</accession>
<dbReference type="Gene3D" id="1.20.1250.20">
    <property type="entry name" value="MFS general substrate transporter like domains"/>
    <property type="match status" value="1"/>
</dbReference>
<sequence>MKEVGPDPKQKSDSERACPPGYRLLRLFTDIRPGEASKALLLTFNIFLLLLAYYIIKPVRDALILAGKGAEIKSYLAGAQAILLILVIKAFSYLASRVPRHLLITWVTLFFISNLIIFYILSMVGIPLGTMGIIFFIWIGIYNLLVPAQFWGFANDLYSDEEGRRLFPLIAFGATSGAVFGSRLAGWLIRPIGLYSLMLVSAAILGLCILLAIHIHKRELQHIVRVGLSPVELEQKKIEQEKPLKKGGGFRLVFKSRYLLLIALVIGLYNFINATGEYILSNVVTRTATQAVAAGLAGGLDLKEYIGKFFAEYQLLTNLIALVLQLFLVSRIFRWIGVGGALLIFPFIALGGYGFIAVGASLLLIKWVKALENGTDYSLMNTTKHALFLITSREEKYKAKAAIDTFFVRGGDVIAALGIFLGTTYLAFGVEKFARVNILGVLIWISLCFLIIREYKKLRARTQSERS</sequence>
<dbReference type="PANTHER" id="PTHR43596:SF1">
    <property type="entry name" value="ADP,ATP CARRIER PROTEIN"/>
    <property type="match status" value="1"/>
</dbReference>
<name>A0A3E2BMT5_9BACT</name>
<dbReference type="Pfam" id="PF03219">
    <property type="entry name" value="TLC"/>
    <property type="match status" value="1"/>
</dbReference>
<feature type="transmembrane region" description="Helical" evidence="8">
    <location>
        <begin position="102"/>
        <end position="121"/>
    </location>
</feature>
<dbReference type="SUPFAM" id="SSF103473">
    <property type="entry name" value="MFS general substrate transporter"/>
    <property type="match status" value="1"/>
</dbReference>
<feature type="transmembrane region" description="Helical" evidence="8">
    <location>
        <begin position="195"/>
        <end position="215"/>
    </location>
</feature>
<organism evidence="9 10">
    <name type="scientific">Candidatus Saccharicenans subterraneus</name>
    <dbReference type="NCBI Taxonomy" id="2508984"/>
    <lineage>
        <taxon>Bacteria</taxon>
        <taxon>Candidatus Aminicenantota</taxon>
        <taxon>Candidatus Aminicenantia</taxon>
        <taxon>Candidatus Aminicenantales</taxon>
        <taxon>Candidatus Saccharicenantaceae</taxon>
        <taxon>Candidatus Saccharicenans</taxon>
    </lineage>
</organism>
<keyword evidence="7 8" id="KW-0472">Membrane</keyword>
<dbReference type="AlphaFoldDB" id="A0A3E2BMT5"/>
<feature type="transmembrane region" description="Helical" evidence="8">
    <location>
        <begin position="39"/>
        <end position="56"/>
    </location>
</feature>
<dbReference type="GO" id="GO:0005524">
    <property type="term" value="F:ATP binding"/>
    <property type="evidence" value="ECO:0007669"/>
    <property type="project" value="UniProtKB-KW"/>
</dbReference>
<evidence type="ECO:0000256" key="8">
    <source>
        <dbReference type="RuleBase" id="RU363121"/>
    </source>
</evidence>
<feature type="transmembrane region" description="Helical" evidence="8">
    <location>
        <begin position="166"/>
        <end position="189"/>
    </location>
</feature>
<feature type="transmembrane region" description="Helical" evidence="8">
    <location>
        <begin position="335"/>
        <end position="365"/>
    </location>
</feature>
<gene>
    <name evidence="9" type="ORF">OP8BY_2350</name>
</gene>
<dbReference type="InterPro" id="IPR004667">
    <property type="entry name" value="ADP_ATP_car_bac_type"/>
</dbReference>
<evidence type="ECO:0000256" key="2">
    <source>
        <dbReference type="ARBA" id="ARBA00022448"/>
    </source>
</evidence>
<dbReference type="PANTHER" id="PTHR43596">
    <property type="entry name" value="ADP,ATP CARRIER PROTEIN"/>
    <property type="match status" value="1"/>
</dbReference>
<keyword evidence="5 8" id="KW-0067">ATP-binding</keyword>
<feature type="transmembrane region" description="Helical" evidence="8">
    <location>
        <begin position="76"/>
        <end position="95"/>
    </location>
</feature>
<comment type="caution">
    <text evidence="9">The sequence shown here is derived from an EMBL/GenBank/DDBJ whole genome shotgun (WGS) entry which is preliminary data.</text>
</comment>
<evidence type="ECO:0000256" key="3">
    <source>
        <dbReference type="ARBA" id="ARBA00022692"/>
    </source>
</evidence>
<evidence type="ECO:0000313" key="10">
    <source>
        <dbReference type="Proteomes" id="UP000257323"/>
    </source>
</evidence>
<evidence type="ECO:0000256" key="5">
    <source>
        <dbReference type="ARBA" id="ARBA00022840"/>
    </source>
</evidence>
<feature type="transmembrane region" description="Helical" evidence="8">
    <location>
        <begin position="406"/>
        <end position="428"/>
    </location>
</feature>
<comment type="subcellular location">
    <subcellularLocation>
        <location evidence="1 8">Membrane</location>
        <topology evidence="1 8">Multi-pass membrane protein</topology>
    </subcellularLocation>
</comment>
<dbReference type="GO" id="GO:0016020">
    <property type="term" value="C:membrane"/>
    <property type="evidence" value="ECO:0007669"/>
    <property type="project" value="UniProtKB-SubCell"/>
</dbReference>
<evidence type="ECO:0000313" key="9">
    <source>
        <dbReference type="EMBL" id="RFT15952.1"/>
    </source>
</evidence>
<keyword evidence="4 8" id="KW-0547">Nucleotide-binding</keyword>
<protein>
    <recommendedName>
        <fullName evidence="8">ADP,ATP carrier protein</fullName>
    </recommendedName>
</protein>
<reference evidence="9 10" key="1">
    <citation type="submission" date="2018-08" db="EMBL/GenBank/DDBJ databases">
        <title>Genome analysis of the thermophilic bacterium of the candidate phylum Aminicenantes from deep subsurface aquifer revealed its physiology and ecological role.</title>
        <authorList>
            <person name="Kadnikov V.V."/>
            <person name="Mardanov A.V."/>
            <person name="Beletsky A.V."/>
            <person name="Karnachuk O.V."/>
            <person name="Ravin N.V."/>
        </authorList>
    </citation>
    <scope>NUCLEOTIDE SEQUENCE [LARGE SCALE GENOMIC DNA]</scope>
    <source>
        <strain evidence="9">BY38</strain>
    </source>
</reference>
<evidence type="ECO:0000256" key="7">
    <source>
        <dbReference type="ARBA" id="ARBA00023136"/>
    </source>
</evidence>
<keyword evidence="3 8" id="KW-0812">Transmembrane</keyword>
<feature type="transmembrane region" description="Helical" evidence="8">
    <location>
        <begin position="133"/>
        <end position="154"/>
    </location>
</feature>
<evidence type="ECO:0000256" key="6">
    <source>
        <dbReference type="ARBA" id="ARBA00022989"/>
    </source>
</evidence>
<feature type="transmembrane region" description="Helical" evidence="8">
    <location>
        <begin position="434"/>
        <end position="452"/>
    </location>
</feature>
<evidence type="ECO:0000256" key="4">
    <source>
        <dbReference type="ARBA" id="ARBA00022741"/>
    </source>
</evidence>
<dbReference type="EMBL" id="QUAH01000006">
    <property type="protein sequence ID" value="RFT15952.1"/>
    <property type="molecule type" value="Genomic_DNA"/>
</dbReference>
<dbReference type="InterPro" id="IPR036259">
    <property type="entry name" value="MFS_trans_sf"/>
</dbReference>
<keyword evidence="2 8" id="KW-0813">Transport</keyword>
<keyword evidence="6 8" id="KW-1133">Transmembrane helix</keyword>
<dbReference type="Proteomes" id="UP000257323">
    <property type="component" value="Unassembled WGS sequence"/>
</dbReference>
<evidence type="ECO:0000256" key="1">
    <source>
        <dbReference type="ARBA" id="ARBA00004141"/>
    </source>
</evidence>
<proteinExistence type="inferred from homology"/>
<dbReference type="GO" id="GO:0005471">
    <property type="term" value="F:ATP:ADP antiporter activity"/>
    <property type="evidence" value="ECO:0007669"/>
    <property type="project" value="InterPro"/>
</dbReference>
<comment type="similarity">
    <text evidence="8">Belongs to the ADP/ATP translocase tlc family.</text>
</comment>